<dbReference type="Proteomes" id="UP001209803">
    <property type="component" value="Chromosome"/>
</dbReference>
<dbReference type="Pfam" id="PF11376">
    <property type="entry name" value="DUF3179"/>
    <property type="match status" value="1"/>
</dbReference>
<protein>
    <submittedName>
        <fullName evidence="1">DUF3179 domain-containing (Seleno)protein</fullName>
    </submittedName>
</protein>
<dbReference type="RefSeq" id="WP_265681419.1">
    <property type="nucleotide sequence ID" value="NZ_CP120863.1"/>
</dbReference>
<dbReference type="InterPro" id="IPR021516">
    <property type="entry name" value="DUF3179"/>
</dbReference>
<evidence type="ECO:0000313" key="1">
    <source>
        <dbReference type="EMBL" id="WFE87906.1"/>
    </source>
</evidence>
<organism evidence="1 2">
    <name type="scientific">Roseibium porphyridii</name>
    <dbReference type="NCBI Taxonomy" id="2866279"/>
    <lineage>
        <taxon>Bacteria</taxon>
        <taxon>Pseudomonadati</taxon>
        <taxon>Pseudomonadota</taxon>
        <taxon>Alphaproteobacteria</taxon>
        <taxon>Hyphomicrobiales</taxon>
        <taxon>Stappiaceae</taxon>
        <taxon>Roseibium</taxon>
    </lineage>
</organism>
<name>A0ABY8EYK1_9HYPH</name>
<reference evidence="1 2" key="1">
    <citation type="submission" date="2023-03" db="EMBL/GenBank/DDBJ databases">
        <title>Roseibium porphyridii sp. nov. and Roseibium rhodosorbium sp. nov. isolated from marine algae, Porphyridium cruentum and Rhodosorus marinus, respectively.</title>
        <authorList>
            <person name="Lee M.W."/>
            <person name="Choi B.J."/>
            <person name="Lee J.K."/>
            <person name="Choi D.G."/>
            <person name="Baek J.H."/>
            <person name="Bayburt H."/>
            <person name="Kim J.M."/>
            <person name="Han D.M."/>
            <person name="Kim K.H."/>
            <person name="Jeon C.O."/>
        </authorList>
    </citation>
    <scope>NUCLEOTIDE SEQUENCE [LARGE SCALE GENOMIC DNA]</scope>
    <source>
        <strain evidence="1 2">KMA01</strain>
    </source>
</reference>
<dbReference type="EMBL" id="CP120863">
    <property type="protein sequence ID" value="WFE87906.1"/>
    <property type="molecule type" value="Genomic_DNA"/>
</dbReference>
<sequence length="462" mass="51192">MAVAISLRSRLKLAAFITALVCLFCIDDLRAQDAGKLPDYVIETYGERPSVPDGPLPEDLQKAIRSAFIDSVTQSAWGRDQVVALSEIAASKDPRIAWIISDLMRFITSPQLNVALSTAASDLLGKDLRKQNAWGVLTDHLIAWDIPAPPGYLQVKREIFTSIIPGWDKIFIEGDIDWRMVSWGGVLIDNRPHDKTDELCNCIPAADNPEVISAQEASWLKDDDIVFGITVNGESRAYPRQIMEVREMVNDTLGGRDLGIPYCTLCGAAQAYFTDRMPEGIDRPILRTSGLLIRSNKVMYDLNTYSVFDTFLGHAVTGPLSEKNLKLEQATVVTTDWGRWKKEHPDTTVLKERYALGRDPDFRNTRDANGPIFPIGDIDPRLPVHEDIIGALTASGKPVAFQRSKAMAALQSGEEIAFENVRLKLDAGGIRAQDADGSDLGSHQAFWFAWSQFHPGTALWPE</sequence>
<accession>A0ABY8EYK1</accession>
<proteinExistence type="predicted"/>
<gene>
    <name evidence="1" type="ORF">K1718_17270</name>
</gene>
<keyword evidence="2" id="KW-1185">Reference proteome</keyword>
<evidence type="ECO:0000313" key="2">
    <source>
        <dbReference type="Proteomes" id="UP001209803"/>
    </source>
</evidence>